<evidence type="ECO:0000313" key="1">
    <source>
        <dbReference type="EMBL" id="CAE0235825.1"/>
    </source>
</evidence>
<name>A0A7S3FX74_9SPIT</name>
<sequence length="179" mass="20113">MIHPEVRDIYLHLFNEAEKEQFLTALQLMVMFDIQLLNPRDQASEEFVLPTQNNQSMQTPKFSPDITALVTYSKKSSSSAASTLCASYAAKLAQSNQGGKKFMRLKTQILLLQNYEKVKQALLVGKDPRDHVFNQKLLASSKLSAEGTKPKLGMGGLSSYFKRTVEPQKKRSVNEISTK</sequence>
<accession>A0A7S3FX74</accession>
<reference evidence="1" key="1">
    <citation type="submission" date="2021-01" db="EMBL/GenBank/DDBJ databases">
        <authorList>
            <person name="Corre E."/>
            <person name="Pelletier E."/>
            <person name="Niang G."/>
            <person name="Scheremetjew M."/>
            <person name="Finn R."/>
            <person name="Kale V."/>
            <person name="Holt S."/>
            <person name="Cochrane G."/>
            <person name="Meng A."/>
            <person name="Brown T."/>
            <person name="Cohen L."/>
        </authorList>
    </citation>
    <scope>NUCLEOTIDE SEQUENCE</scope>
    <source>
        <strain evidence="1">Ras09</strain>
    </source>
</reference>
<gene>
    <name evidence="1" type="ORF">SRAS04492_LOCUS7632</name>
</gene>
<protein>
    <submittedName>
        <fullName evidence="1">Uncharacterized protein</fullName>
    </submittedName>
</protein>
<organism evidence="1">
    <name type="scientific">Strombidium rassoulzadegani</name>
    <dbReference type="NCBI Taxonomy" id="1082188"/>
    <lineage>
        <taxon>Eukaryota</taxon>
        <taxon>Sar</taxon>
        <taxon>Alveolata</taxon>
        <taxon>Ciliophora</taxon>
        <taxon>Intramacronucleata</taxon>
        <taxon>Spirotrichea</taxon>
        <taxon>Oligotrichia</taxon>
        <taxon>Strombidiidae</taxon>
        <taxon>Strombidium</taxon>
    </lineage>
</organism>
<dbReference type="AlphaFoldDB" id="A0A7S3FX74"/>
<dbReference type="EMBL" id="HBIA01015181">
    <property type="protein sequence ID" value="CAE0235825.1"/>
    <property type="molecule type" value="Transcribed_RNA"/>
</dbReference>
<proteinExistence type="predicted"/>